<feature type="active site" evidence="9">
    <location>
        <position position="125"/>
    </location>
</feature>
<dbReference type="NCBIfam" id="TIGR00077">
    <property type="entry name" value="lspA"/>
    <property type="match status" value="1"/>
</dbReference>
<dbReference type="EC" id="3.4.23.36" evidence="9"/>
<dbReference type="PANTHER" id="PTHR33695">
    <property type="entry name" value="LIPOPROTEIN SIGNAL PEPTIDASE"/>
    <property type="match status" value="1"/>
</dbReference>
<evidence type="ECO:0000256" key="8">
    <source>
        <dbReference type="ARBA" id="ARBA00023136"/>
    </source>
</evidence>
<evidence type="ECO:0000313" key="13">
    <source>
        <dbReference type="Proteomes" id="UP000298564"/>
    </source>
</evidence>
<evidence type="ECO:0000313" key="12">
    <source>
        <dbReference type="EMBL" id="QCI22031.1"/>
    </source>
</evidence>
<dbReference type="GO" id="GO:0005886">
    <property type="term" value="C:plasma membrane"/>
    <property type="evidence" value="ECO:0007669"/>
    <property type="project" value="UniProtKB-SubCell"/>
</dbReference>
<dbReference type="GO" id="GO:0006508">
    <property type="term" value="P:proteolysis"/>
    <property type="evidence" value="ECO:0007669"/>
    <property type="project" value="UniProtKB-KW"/>
</dbReference>
<evidence type="ECO:0000256" key="9">
    <source>
        <dbReference type="HAMAP-Rule" id="MF_00161"/>
    </source>
</evidence>
<keyword evidence="4 9" id="KW-0812">Transmembrane</keyword>
<evidence type="ECO:0000256" key="10">
    <source>
        <dbReference type="RuleBase" id="RU000594"/>
    </source>
</evidence>
<dbReference type="EMBL" id="CP034870">
    <property type="protein sequence ID" value="QCI22031.1"/>
    <property type="molecule type" value="Genomic_DNA"/>
</dbReference>
<keyword evidence="7 9" id="KW-1133">Transmembrane helix</keyword>
<comment type="function">
    <text evidence="9 10">This protein specifically catalyzes the removal of signal peptides from prolipoproteins.</text>
</comment>
<comment type="subcellular location">
    <subcellularLocation>
        <location evidence="9">Cell membrane</location>
        <topology evidence="9">Multi-pass membrane protein</topology>
    </subcellularLocation>
</comment>
<evidence type="ECO:0000256" key="1">
    <source>
        <dbReference type="ARBA" id="ARBA00006139"/>
    </source>
</evidence>
<feature type="transmembrane region" description="Helical" evidence="9">
    <location>
        <begin position="134"/>
        <end position="153"/>
    </location>
</feature>
<feature type="transmembrane region" description="Helical" evidence="9">
    <location>
        <begin position="72"/>
        <end position="90"/>
    </location>
</feature>
<dbReference type="UniPathway" id="UPA00665"/>
<dbReference type="Proteomes" id="UP000298564">
    <property type="component" value="Chromosome"/>
</dbReference>
<keyword evidence="3 9" id="KW-0645">Protease</keyword>
<feature type="transmembrane region" description="Helical" evidence="9">
    <location>
        <begin position="102"/>
        <end position="122"/>
    </location>
</feature>
<accession>A0A4D6Y795</accession>
<gene>
    <name evidence="9 12" type="primary">lspA</name>
    <name evidence="12" type="ORF">D9V70_00745</name>
</gene>
<feature type="active site" evidence="9">
    <location>
        <position position="143"/>
    </location>
</feature>
<keyword evidence="2 9" id="KW-1003">Cell membrane</keyword>
<comment type="pathway">
    <text evidence="9">Protein modification; lipoprotein biosynthesis (signal peptide cleavage).</text>
</comment>
<reference evidence="12 13" key="2">
    <citation type="submission" date="2019-05" db="EMBL/GenBank/DDBJ databases">
        <title>Genome evolution of the obligate endosymbiont Buchnera aphidicola.</title>
        <authorList>
            <person name="Moran N.A."/>
        </authorList>
    </citation>
    <scope>NUCLEOTIDE SEQUENCE [LARGE SCALE GENOMIC DNA]</scope>
    <source>
        <strain evidence="12 13">Lps</strain>
    </source>
</reference>
<protein>
    <recommendedName>
        <fullName evidence="9">Lipoprotein signal peptidase</fullName>
        <ecNumber evidence="9">3.4.23.36</ecNumber>
    </recommendedName>
    <alternativeName>
        <fullName evidence="9">Prolipoprotein signal peptidase</fullName>
    </alternativeName>
    <alternativeName>
        <fullName evidence="9">Signal peptidase II</fullName>
        <shortName evidence="9">SPase II</shortName>
    </alternativeName>
</protein>
<comment type="catalytic activity">
    <reaction evidence="9 10">
        <text>Release of signal peptides from bacterial membrane prolipoproteins. Hydrolyzes -Xaa-Yaa-Zaa-|-(S,diacylglyceryl)Cys-, in which Xaa is hydrophobic (preferably Leu), and Yaa (Ala or Ser) and Zaa (Gly or Ala) have small, neutral side chains.</text>
        <dbReference type="EC" id="3.4.23.36"/>
    </reaction>
</comment>
<keyword evidence="6 9" id="KW-0378">Hydrolase</keyword>
<keyword evidence="8 9" id="KW-0472">Membrane</keyword>
<evidence type="ECO:0000256" key="7">
    <source>
        <dbReference type="ARBA" id="ARBA00022989"/>
    </source>
</evidence>
<dbReference type="OrthoDB" id="9810259at2"/>
<evidence type="ECO:0000256" key="6">
    <source>
        <dbReference type="ARBA" id="ARBA00022801"/>
    </source>
</evidence>
<reference evidence="12 13" key="1">
    <citation type="submission" date="2018-12" db="EMBL/GenBank/DDBJ databases">
        <authorList>
            <person name="Chong R.A."/>
        </authorList>
    </citation>
    <scope>NUCLEOTIDE SEQUENCE [LARGE SCALE GENOMIC DNA]</scope>
    <source>
        <strain evidence="12 13">Lps</strain>
    </source>
</reference>
<dbReference type="GO" id="GO:0004190">
    <property type="term" value="F:aspartic-type endopeptidase activity"/>
    <property type="evidence" value="ECO:0007669"/>
    <property type="project" value="UniProtKB-UniRule"/>
</dbReference>
<evidence type="ECO:0000256" key="4">
    <source>
        <dbReference type="ARBA" id="ARBA00022692"/>
    </source>
</evidence>
<proteinExistence type="inferred from homology"/>
<dbReference type="RefSeq" id="WP_158355873.1">
    <property type="nucleotide sequence ID" value="NZ_CP034870.1"/>
</dbReference>
<keyword evidence="5 9" id="KW-0064">Aspartyl protease</keyword>
<feature type="transmembrane region" description="Helical" evidence="9">
    <location>
        <begin position="12"/>
        <end position="32"/>
    </location>
</feature>
<dbReference type="Pfam" id="PF01252">
    <property type="entry name" value="Peptidase_A8"/>
    <property type="match status" value="1"/>
</dbReference>
<dbReference type="PANTHER" id="PTHR33695:SF1">
    <property type="entry name" value="LIPOPROTEIN SIGNAL PEPTIDASE"/>
    <property type="match status" value="1"/>
</dbReference>
<evidence type="ECO:0000256" key="3">
    <source>
        <dbReference type="ARBA" id="ARBA00022670"/>
    </source>
</evidence>
<evidence type="ECO:0000256" key="2">
    <source>
        <dbReference type="ARBA" id="ARBA00022475"/>
    </source>
</evidence>
<name>A0A4D6Y795_9GAMM</name>
<evidence type="ECO:0000256" key="5">
    <source>
        <dbReference type="ARBA" id="ARBA00022750"/>
    </source>
</evidence>
<dbReference type="AlphaFoldDB" id="A0A4D6Y795"/>
<dbReference type="InterPro" id="IPR001872">
    <property type="entry name" value="Peptidase_A8"/>
</dbReference>
<dbReference type="HAMAP" id="MF_00161">
    <property type="entry name" value="LspA"/>
    <property type="match status" value="1"/>
</dbReference>
<sequence length="158" mass="18417">MKTQYLKRIKKWIYTIIIISIVIIDIFSKNWIANHIKIDETKKIFSILNLTHIHNYGAAFSFLSNQEGWQRWFLSTVSICTILVMTSIIIKSKKIKKDKIIAYSLIISGAIGNLIDRVLYGFVIDFIDMHINDWHFATFNIADCSIFLGILILTRINY</sequence>
<organism evidence="12 13">
    <name type="scientific">Buchnera aphidicola</name>
    <name type="common">Lipaphis pseudobrassicae</name>
    <dbReference type="NCBI Taxonomy" id="1258543"/>
    <lineage>
        <taxon>Bacteria</taxon>
        <taxon>Pseudomonadati</taxon>
        <taxon>Pseudomonadota</taxon>
        <taxon>Gammaproteobacteria</taxon>
        <taxon>Enterobacterales</taxon>
        <taxon>Erwiniaceae</taxon>
        <taxon>Buchnera</taxon>
    </lineage>
</organism>
<evidence type="ECO:0000256" key="11">
    <source>
        <dbReference type="RuleBase" id="RU004181"/>
    </source>
</evidence>
<comment type="similarity">
    <text evidence="1 9 11">Belongs to the peptidase A8 family.</text>
</comment>
<dbReference type="PRINTS" id="PR00781">
    <property type="entry name" value="LIPOSIGPTASE"/>
</dbReference>
<dbReference type="PROSITE" id="PS00855">
    <property type="entry name" value="SPASE_II"/>
    <property type="match status" value="1"/>
</dbReference>